<organism evidence="14 15">
    <name type="scientific">Myodes glareolus</name>
    <name type="common">Bank vole</name>
    <name type="synonym">Clethrionomys glareolus</name>
    <dbReference type="NCBI Taxonomy" id="447135"/>
    <lineage>
        <taxon>Eukaryota</taxon>
        <taxon>Metazoa</taxon>
        <taxon>Chordata</taxon>
        <taxon>Craniata</taxon>
        <taxon>Vertebrata</taxon>
        <taxon>Euteleostomi</taxon>
        <taxon>Mammalia</taxon>
        <taxon>Eutheria</taxon>
        <taxon>Euarchontoglires</taxon>
        <taxon>Glires</taxon>
        <taxon>Rodentia</taxon>
        <taxon>Myomorpha</taxon>
        <taxon>Muroidea</taxon>
        <taxon>Cricetidae</taxon>
        <taxon>Arvicolinae</taxon>
        <taxon>Myodes</taxon>
    </lineage>
</organism>
<reference evidence="14 15" key="1">
    <citation type="journal article" date="2023" name="bioRxiv">
        <title>Conserved and derived expression patterns and positive selection on dental genes reveal complex evolutionary context of ever-growing rodent molars.</title>
        <authorList>
            <person name="Calamari Z.T."/>
            <person name="Song A."/>
            <person name="Cohen E."/>
            <person name="Akter M."/>
            <person name="Roy R.D."/>
            <person name="Hallikas O."/>
            <person name="Christensen M.M."/>
            <person name="Li P."/>
            <person name="Marangoni P."/>
            <person name="Jernvall J."/>
            <person name="Klein O.D."/>
        </authorList>
    </citation>
    <scope>NUCLEOTIDE SEQUENCE [LARGE SCALE GENOMIC DNA]</scope>
    <source>
        <strain evidence="14">V071</strain>
    </source>
</reference>
<evidence type="ECO:0000256" key="5">
    <source>
        <dbReference type="ARBA" id="ARBA00042885"/>
    </source>
</evidence>
<evidence type="ECO:0000259" key="13">
    <source>
        <dbReference type="PROSITE" id="PS51842"/>
    </source>
</evidence>
<evidence type="ECO:0000256" key="1">
    <source>
        <dbReference type="ARBA" id="ARBA00022744"/>
    </source>
</evidence>
<comment type="similarity">
    <text evidence="9 10">Belongs to the intermediate filament family.</text>
</comment>
<dbReference type="Pfam" id="PF00038">
    <property type="entry name" value="Filament"/>
    <property type="match status" value="1"/>
</dbReference>
<feature type="coiled-coil region" evidence="11">
    <location>
        <begin position="297"/>
        <end position="331"/>
    </location>
</feature>
<keyword evidence="1" id="KW-0416">Keratin</keyword>
<evidence type="ECO:0000256" key="10">
    <source>
        <dbReference type="RuleBase" id="RU000685"/>
    </source>
</evidence>
<evidence type="ECO:0000256" key="12">
    <source>
        <dbReference type="SAM" id="MobiDB-lite"/>
    </source>
</evidence>
<keyword evidence="15" id="KW-1185">Reference proteome</keyword>
<dbReference type="PROSITE" id="PS00226">
    <property type="entry name" value="IF_ROD_1"/>
    <property type="match status" value="1"/>
</dbReference>
<dbReference type="EMBL" id="JBBHLL010000214">
    <property type="protein sequence ID" value="KAK7809669.1"/>
    <property type="molecule type" value="Genomic_DNA"/>
</dbReference>
<dbReference type="PROSITE" id="PS51842">
    <property type="entry name" value="IF_ROD_2"/>
    <property type="match status" value="1"/>
</dbReference>
<feature type="compositionally biased region" description="Low complexity" evidence="12">
    <location>
        <begin position="633"/>
        <end position="651"/>
    </location>
</feature>
<dbReference type="InterPro" id="IPR018039">
    <property type="entry name" value="IF_conserved"/>
</dbReference>
<dbReference type="PANTHER" id="PTHR45616">
    <property type="entry name" value="GATA-TYPE DOMAIN-CONTAINING PROTEIN"/>
    <property type="match status" value="1"/>
</dbReference>
<feature type="domain" description="IF rod" evidence="13">
    <location>
        <begin position="228"/>
        <end position="541"/>
    </location>
</feature>
<keyword evidence="2 10" id="KW-0403">Intermediate filament</keyword>
<keyword evidence="3 11" id="KW-0175">Coiled coil</keyword>
<dbReference type="AlphaFoldDB" id="A0AAW0I653"/>
<comment type="caution">
    <text evidence="14">The sequence shown here is derived from an EMBL/GenBank/DDBJ whole genome shotgun (WGS) entry which is preliminary data.</text>
</comment>
<protein>
    <recommendedName>
        <fullName evidence="4">Keratin, type II cytoskeletal 5</fullName>
    </recommendedName>
    <alternativeName>
        <fullName evidence="6">Cytokeratin-5</fullName>
    </alternativeName>
    <alternativeName>
        <fullName evidence="5">Keratin-5</fullName>
    </alternativeName>
    <alternativeName>
        <fullName evidence="7">Type-II keratin Kb5</fullName>
    </alternativeName>
</protein>
<proteinExistence type="inferred from homology"/>
<dbReference type="Gene3D" id="1.20.5.1160">
    <property type="entry name" value="Vasodilator-stimulated phosphoprotein"/>
    <property type="match status" value="1"/>
</dbReference>
<dbReference type="GO" id="GO:0045095">
    <property type="term" value="C:keratin filament"/>
    <property type="evidence" value="ECO:0007669"/>
    <property type="project" value="InterPro"/>
</dbReference>
<feature type="region of interest" description="Disordered" evidence="12">
    <location>
        <begin position="626"/>
        <end position="651"/>
    </location>
</feature>
<gene>
    <name evidence="14" type="ORF">U0070_010465</name>
</gene>
<evidence type="ECO:0000256" key="4">
    <source>
        <dbReference type="ARBA" id="ARBA00039423"/>
    </source>
</evidence>
<dbReference type="Pfam" id="PF16208">
    <property type="entry name" value="Keratin_2_head"/>
    <property type="match status" value="1"/>
</dbReference>
<dbReference type="PRINTS" id="PR01276">
    <property type="entry name" value="TYPE2KERATIN"/>
</dbReference>
<dbReference type="InterPro" id="IPR003054">
    <property type="entry name" value="Keratin_II"/>
</dbReference>
<evidence type="ECO:0000256" key="3">
    <source>
        <dbReference type="ARBA" id="ARBA00023054"/>
    </source>
</evidence>
<evidence type="ECO:0000256" key="7">
    <source>
        <dbReference type="ARBA" id="ARBA00043132"/>
    </source>
</evidence>
<feature type="coiled-coil region" evidence="11">
    <location>
        <begin position="439"/>
        <end position="526"/>
    </location>
</feature>
<evidence type="ECO:0000313" key="15">
    <source>
        <dbReference type="Proteomes" id="UP001488838"/>
    </source>
</evidence>
<dbReference type="InterPro" id="IPR039008">
    <property type="entry name" value="IF_rod_dom"/>
</dbReference>
<dbReference type="PANTHER" id="PTHR45616:SF32">
    <property type="entry name" value="KERATIN, TYPE II CYTOSKELETAL 5"/>
    <property type="match status" value="1"/>
</dbReference>
<dbReference type="GO" id="GO:0005615">
    <property type="term" value="C:extracellular space"/>
    <property type="evidence" value="ECO:0007669"/>
    <property type="project" value="TreeGrafter"/>
</dbReference>
<dbReference type="GO" id="GO:0031424">
    <property type="term" value="P:keratinization"/>
    <property type="evidence" value="ECO:0007669"/>
    <property type="project" value="TreeGrafter"/>
</dbReference>
<dbReference type="FunFam" id="1.20.5.170:FF:000004">
    <property type="entry name" value="Keratin, type II cytoskeletal 5"/>
    <property type="match status" value="1"/>
</dbReference>
<evidence type="ECO:0000313" key="14">
    <source>
        <dbReference type="EMBL" id="KAK7809669.1"/>
    </source>
</evidence>
<dbReference type="Gene3D" id="1.20.5.500">
    <property type="entry name" value="Single helix bin"/>
    <property type="match status" value="1"/>
</dbReference>
<dbReference type="Gene3D" id="1.20.5.170">
    <property type="match status" value="1"/>
</dbReference>
<evidence type="ECO:0000256" key="2">
    <source>
        <dbReference type="ARBA" id="ARBA00022754"/>
    </source>
</evidence>
<dbReference type="GO" id="GO:0030280">
    <property type="term" value="F:structural constituent of skin epidermis"/>
    <property type="evidence" value="ECO:0007669"/>
    <property type="project" value="TreeGrafter"/>
</dbReference>
<dbReference type="InterPro" id="IPR032444">
    <property type="entry name" value="Keratin_2_head"/>
</dbReference>
<feature type="compositionally biased region" description="Low complexity" evidence="12">
    <location>
        <begin position="44"/>
        <end position="75"/>
    </location>
</feature>
<sequence length="651" mass="69035">MPSPLIIHSSTALLPSPLLRWIKRGLEAPKYQSHPQRPVERRPSSTSPLPAPSALAPSGTTIMSRQSSVSFRSGGSRSFSAASAITPSVSRTSFSSVSRSGGGGGGGRVSLGGAYGAGGYGSRSLYNVGGSKRISFSSGGGSFRNRFGAGAGGGFGFGGGAGSGFGFGGGAGSGFGFGGGAGFGGGYGGTGFPVCPPGGIQEVTVNQNLLTPLNLQIDPTIQRVRTEEREQIKTLNNKFASFIDKVRFLEQQNKVLDTKWALLQEQGTKTVRQNLEPLFEQYINNLRRQLDGVLGERGRLDSELRNMQDLVEDFKNKYEDEINKRTTAENEFVMLKKDVDAAYMSKVELEAKVDALMDEINFMKMFFDAELSQMQTYVSDTSVVLSMDNNRSLDLDSIIAEVKAQYEDIANRSRTEAESWYQTKYEELQQTAGRHGDDLRNTKHEISEMNRMIQRLRSEIDNVKKQCANLQNAIADAEQRGELALKDARNKLTELEEALQKAKQDMARLLREYQELMNTKLALDVEIATYRKLLEGEECRLSGEGVGPVNISVVTNSVSSGYGGSSLGFGGGGSFGGSGFGGGLGSGLGGGGGGYYSSSSGGTGLGGGLSVGGSGFSASSGRGMGFGSGGGSSSSVKFVSTTSSSRRSFKS</sequence>
<evidence type="ECO:0000256" key="9">
    <source>
        <dbReference type="ARBA" id="ARBA00061646"/>
    </source>
</evidence>
<dbReference type="SMART" id="SM01391">
    <property type="entry name" value="Filament"/>
    <property type="match status" value="1"/>
</dbReference>
<name>A0AAW0I653_MYOGA</name>
<dbReference type="FunFam" id="1.20.5.1160:FF:000001">
    <property type="entry name" value="Keratin type II"/>
    <property type="match status" value="1"/>
</dbReference>
<dbReference type="GO" id="GO:0045109">
    <property type="term" value="P:intermediate filament organization"/>
    <property type="evidence" value="ECO:0007669"/>
    <property type="project" value="TreeGrafter"/>
</dbReference>
<accession>A0AAW0I653</accession>
<comment type="function">
    <text evidence="8">Required for the formation of keratin intermediate filaments in the basal epidermis and maintenance of the skin barrier in response to mechanical stress. Regulates the recruitment of Langerhans cells to the epidermis, potentially by modulation of the abundance of macrophage chemotactic cytokines, macrophage inflammatory cytokines and CTNND1 localization in keratinocytes.</text>
</comment>
<dbReference type="Proteomes" id="UP001488838">
    <property type="component" value="Unassembled WGS sequence"/>
</dbReference>
<feature type="region of interest" description="Disordered" evidence="12">
    <location>
        <begin position="30"/>
        <end position="75"/>
    </location>
</feature>
<evidence type="ECO:0000256" key="8">
    <source>
        <dbReference type="ARBA" id="ARBA00046043"/>
    </source>
</evidence>
<evidence type="ECO:0000256" key="11">
    <source>
        <dbReference type="SAM" id="Coils"/>
    </source>
</evidence>
<dbReference type="FunFam" id="1.20.5.500:FF:000001">
    <property type="entry name" value="Type II keratin 23"/>
    <property type="match status" value="1"/>
</dbReference>
<dbReference type="SUPFAM" id="SSF64593">
    <property type="entry name" value="Intermediate filament protein, coiled coil region"/>
    <property type="match status" value="3"/>
</dbReference>
<evidence type="ECO:0000256" key="6">
    <source>
        <dbReference type="ARBA" id="ARBA00042962"/>
    </source>
</evidence>